<evidence type="ECO:0000313" key="1">
    <source>
        <dbReference type="EMBL" id="QMU97975.1"/>
    </source>
</evidence>
<sequence>MPETYTGTEGTTALADGMTILDGTEDRRTGWLGLNKTRDYIATKVAALRSYVDDKFAALNLSWGAITGKPTLFPSRSDMVTRTVGGNVETALNDTYALAQSKIGTTGGTISGSLYLPNASPATSGYTVCYLNTDGRVSRGASSERYKKYISTIDPAALGDVWPDLHRFQMRQGDHEWKYGYIAERLAESDDLRAFVVYDAEGRPDSIDFIALLMVQNAQLAQRVTNLEGGA</sequence>
<evidence type="ECO:0008006" key="3">
    <source>
        <dbReference type="Google" id="ProtNLM"/>
    </source>
</evidence>
<dbReference type="Proteomes" id="UP000515708">
    <property type="component" value="Chromosome"/>
</dbReference>
<dbReference type="EMBL" id="CP043732">
    <property type="protein sequence ID" value="QMU97975.1"/>
    <property type="molecule type" value="Genomic_DNA"/>
</dbReference>
<name>A0A7D7WCA8_9MICO</name>
<dbReference type="RefSeq" id="WP_182252984.1">
    <property type="nucleotide sequence ID" value="NZ_CP043732.1"/>
</dbReference>
<protein>
    <recommendedName>
        <fullName evidence="3">Tail fiber domain-containing protein</fullName>
    </recommendedName>
</protein>
<evidence type="ECO:0000313" key="2">
    <source>
        <dbReference type="Proteomes" id="UP000515708"/>
    </source>
</evidence>
<reference evidence="1 2" key="1">
    <citation type="journal article" date="2020" name="Front. Microbiol.">
        <title>Design of Bacterial Strain-Specific qPCR Assays Using NGS Data and Publicly Available Resources and Its Application to Track Biocontrol Strains.</title>
        <authorList>
            <person name="Hernandez I."/>
            <person name="Sant C."/>
            <person name="Martinez R."/>
            <person name="Fernandez C."/>
        </authorList>
    </citation>
    <scope>NUCLEOTIDE SEQUENCE [LARGE SCALE GENOMIC DNA]</scope>
    <source>
        <strain evidence="1 2">B24</strain>
    </source>
</reference>
<proteinExistence type="predicted"/>
<accession>A0A7D7WCA8</accession>
<organism evidence="1 2">
    <name type="scientific">Microbacterium esteraromaticum</name>
    <dbReference type="NCBI Taxonomy" id="57043"/>
    <lineage>
        <taxon>Bacteria</taxon>
        <taxon>Bacillati</taxon>
        <taxon>Actinomycetota</taxon>
        <taxon>Actinomycetes</taxon>
        <taxon>Micrococcales</taxon>
        <taxon>Microbacteriaceae</taxon>
        <taxon>Microbacterium</taxon>
    </lineage>
</organism>
<gene>
    <name evidence="1" type="ORF">FVO59_12765</name>
</gene>
<dbReference type="AlphaFoldDB" id="A0A7D7WCA8"/>